<dbReference type="GO" id="GO:0043025">
    <property type="term" value="C:neuronal cell body"/>
    <property type="evidence" value="ECO:0007669"/>
    <property type="project" value="TreeGrafter"/>
</dbReference>
<evidence type="ECO:0000256" key="1">
    <source>
        <dbReference type="SAM" id="Phobius"/>
    </source>
</evidence>
<dbReference type="GO" id="GO:1990834">
    <property type="term" value="P:response to odorant"/>
    <property type="evidence" value="ECO:0007669"/>
    <property type="project" value="TreeGrafter"/>
</dbReference>
<evidence type="ECO:0000313" key="3">
    <source>
        <dbReference type="WBParaSite" id="MBELARI_LOCUS19588"/>
    </source>
</evidence>
<evidence type="ECO:0000313" key="2">
    <source>
        <dbReference type="Proteomes" id="UP000887575"/>
    </source>
</evidence>
<keyword evidence="1" id="KW-1133">Transmembrane helix</keyword>
<keyword evidence="2" id="KW-1185">Reference proteome</keyword>
<dbReference type="Pfam" id="PF06579">
    <property type="entry name" value="Ly-6_related"/>
    <property type="match status" value="1"/>
</dbReference>
<dbReference type="InterPro" id="IPR010558">
    <property type="entry name" value="Ly-6-related"/>
</dbReference>
<keyword evidence="1" id="KW-0472">Membrane</keyword>
<sequence>MSESSKQFFHNGLDRVFVEPKNFTDLCDEPRRQDNIDVVACRTICLTVYQELMIMGQRTGRRMTMRGCAHTMARKGMYNHTLALFDRFDVCRDMNAADLFRHDYRGDAQRVRVCSCLGDRCNFSTRSSSQFLFFIFPFLFSFLIFW</sequence>
<dbReference type="PANTHER" id="PTHR34722">
    <property type="entry name" value="HOMOLOG OF ODR-2 (TWO)-RELATED"/>
    <property type="match status" value="1"/>
</dbReference>
<keyword evidence="1" id="KW-0812">Transmembrane</keyword>
<dbReference type="PANTHER" id="PTHR34722:SF8">
    <property type="entry name" value="HOMOLOG OF ODR-2 (TWO)"/>
    <property type="match status" value="1"/>
</dbReference>
<accession>A0AAF3EZB4</accession>
<dbReference type="GO" id="GO:0030424">
    <property type="term" value="C:axon"/>
    <property type="evidence" value="ECO:0007669"/>
    <property type="project" value="TreeGrafter"/>
</dbReference>
<dbReference type="GO" id="GO:0042048">
    <property type="term" value="P:olfactory behavior"/>
    <property type="evidence" value="ECO:0007669"/>
    <property type="project" value="TreeGrafter"/>
</dbReference>
<protein>
    <submittedName>
        <fullName evidence="3">Uncharacterized protein</fullName>
    </submittedName>
</protein>
<proteinExistence type="predicted"/>
<dbReference type="WBParaSite" id="MBELARI_LOCUS19588">
    <property type="protein sequence ID" value="MBELARI_LOCUS19588"/>
    <property type="gene ID" value="MBELARI_LOCUS19588"/>
</dbReference>
<dbReference type="AlphaFoldDB" id="A0AAF3EZB4"/>
<reference evidence="3" key="1">
    <citation type="submission" date="2024-02" db="UniProtKB">
        <authorList>
            <consortium name="WormBaseParasite"/>
        </authorList>
    </citation>
    <scope>IDENTIFICATION</scope>
</reference>
<dbReference type="Proteomes" id="UP000887575">
    <property type="component" value="Unassembled WGS sequence"/>
</dbReference>
<organism evidence="2 3">
    <name type="scientific">Mesorhabditis belari</name>
    <dbReference type="NCBI Taxonomy" id="2138241"/>
    <lineage>
        <taxon>Eukaryota</taxon>
        <taxon>Metazoa</taxon>
        <taxon>Ecdysozoa</taxon>
        <taxon>Nematoda</taxon>
        <taxon>Chromadorea</taxon>
        <taxon>Rhabditida</taxon>
        <taxon>Rhabditina</taxon>
        <taxon>Rhabditomorpha</taxon>
        <taxon>Rhabditoidea</taxon>
        <taxon>Rhabditidae</taxon>
        <taxon>Mesorhabditinae</taxon>
        <taxon>Mesorhabditis</taxon>
    </lineage>
</organism>
<name>A0AAF3EZB4_9BILA</name>
<feature type="transmembrane region" description="Helical" evidence="1">
    <location>
        <begin position="129"/>
        <end position="145"/>
    </location>
</feature>